<dbReference type="Gene3D" id="1.10.357.10">
    <property type="entry name" value="Tetracycline Repressor, domain 2"/>
    <property type="match status" value="1"/>
</dbReference>
<dbReference type="KEGG" id="lpy:FIV34_10185"/>
<feature type="region of interest" description="Disordered" evidence="3">
    <location>
        <begin position="1"/>
        <end position="29"/>
    </location>
</feature>
<keyword evidence="1 2" id="KW-0238">DNA-binding</keyword>
<evidence type="ECO:0000256" key="3">
    <source>
        <dbReference type="SAM" id="MobiDB-lite"/>
    </source>
</evidence>
<dbReference type="InterPro" id="IPR036271">
    <property type="entry name" value="Tet_transcr_reg_TetR-rel_C_sf"/>
</dbReference>
<gene>
    <name evidence="5" type="ORF">FIV34_10185</name>
</gene>
<evidence type="ECO:0000256" key="2">
    <source>
        <dbReference type="PROSITE-ProRule" id="PRU00335"/>
    </source>
</evidence>
<reference evidence="5 6" key="1">
    <citation type="submission" date="2019-06" db="EMBL/GenBank/DDBJ databases">
        <title>A complete genome sequence for Luteibacter pinisoli MAH-14.</title>
        <authorList>
            <person name="Baltrus D.A."/>
        </authorList>
    </citation>
    <scope>NUCLEOTIDE SEQUENCE [LARGE SCALE GENOMIC DNA]</scope>
    <source>
        <strain evidence="5 6">MAH-14</strain>
    </source>
</reference>
<dbReference type="PANTHER" id="PTHR30055:SF226">
    <property type="entry name" value="HTH-TYPE TRANSCRIPTIONAL REGULATOR PKSA"/>
    <property type="match status" value="1"/>
</dbReference>
<sequence>MSTSDTVSPPKPRRGRPPGRPQGAADGTDQRKRLVEIALALYARYGYAGTTLAAIARAADMTPAAVHYYFKTREQLFDEIHEAHIAPMRTRVEAIFHEHAGDPVSAFVKVAERFVEVAEEHGWIAPVFFGDLLTESQSFRKHVRKKVDYKTQAAFNDRIRQWQADGLLNPGLEPSLVMPSIMSLTMLFMAARRKWKDDPIRKDIDRETIRRHAMALLGHGLGPGKA</sequence>
<evidence type="ECO:0000259" key="4">
    <source>
        <dbReference type="PROSITE" id="PS50977"/>
    </source>
</evidence>
<organism evidence="5 6">
    <name type="scientific">Luteibacter pinisoli</name>
    <dbReference type="NCBI Taxonomy" id="2589080"/>
    <lineage>
        <taxon>Bacteria</taxon>
        <taxon>Pseudomonadati</taxon>
        <taxon>Pseudomonadota</taxon>
        <taxon>Gammaproteobacteria</taxon>
        <taxon>Lysobacterales</taxon>
        <taxon>Rhodanobacteraceae</taxon>
        <taxon>Luteibacter</taxon>
    </lineage>
</organism>
<dbReference type="InterPro" id="IPR050109">
    <property type="entry name" value="HTH-type_TetR-like_transc_reg"/>
</dbReference>
<accession>A0A4Y5Z546</accession>
<keyword evidence="6" id="KW-1185">Reference proteome</keyword>
<dbReference type="InterPro" id="IPR001647">
    <property type="entry name" value="HTH_TetR"/>
</dbReference>
<dbReference type="GO" id="GO:0003700">
    <property type="term" value="F:DNA-binding transcription factor activity"/>
    <property type="evidence" value="ECO:0007669"/>
    <property type="project" value="TreeGrafter"/>
</dbReference>
<feature type="DNA-binding region" description="H-T-H motif" evidence="2">
    <location>
        <begin position="51"/>
        <end position="70"/>
    </location>
</feature>
<dbReference type="GO" id="GO:0000976">
    <property type="term" value="F:transcription cis-regulatory region binding"/>
    <property type="evidence" value="ECO:0007669"/>
    <property type="project" value="TreeGrafter"/>
</dbReference>
<dbReference type="OrthoDB" id="8961953at2"/>
<evidence type="ECO:0000256" key="1">
    <source>
        <dbReference type="ARBA" id="ARBA00023125"/>
    </source>
</evidence>
<evidence type="ECO:0000313" key="5">
    <source>
        <dbReference type="EMBL" id="QDE39543.1"/>
    </source>
</evidence>
<dbReference type="PANTHER" id="PTHR30055">
    <property type="entry name" value="HTH-TYPE TRANSCRIPTIONAL REGULATOR RUTR"/>
    <property type="match status" value="1"/>
</dbReference>
<dbReference type="PROSITE" id="PS50977">
    <property type="entry name" value="HTH_TETR_2"/>
    <property type="match status" value="1"/>
</dbReference>
<protein>
    <submittedName>
        <fullName evidence="5">TetR/AcrR family transcriptional regulator</fullName>
    </submittedName>
</protein>
<dbReference type="Proteomes" id="UP000316093">
    <property type="component" value="Chromosome"/>
</dbReference>
<name>A0A4Y5Z546_9GAMM</name>
<dbReference type="SUPFAM" id="SSF46689">
    <property type="entry name" value="Homeodomain-like"/>
    <property type="match status" value="1"/>
</dbReference>
<dbReference type="InterPro" id="IPR009057">
    <property type="entry name" value="Homeodomain-like_sf"/>
</dbReference>
<feature type="domain" description="HTH tetR-type" evidence="4">
    <location>
        <begin position="28"/>
        <end position="88"/>
    </location>
</feature>
<dbReference type="AlphaFoldDB" id="A0A4Y5Z546"/>
<dbReference type="SUPFAM" id="SSF48498">
    <property type="entry name" value="Tetracyclin repressor-like, C-terminal domain"/>
    <property type="match status" value="1"/>
</dbReference>
<dbReference type="PRINTS" id="PR00455">
    <property type="entry name" value="HTHTETR"/>
</dbReference>
<dbReference type="EMBL" id="CP041046">
    <property type="protein sequence ID" value="QDE39543.1"/>
    <property type="molecule type" value="Genomic_DNA"/>
</dbReference>
<dbReference type="RefSeq" id="WP_139982327.1">
    <property type="nucleotide sequence ID" value="NZ_CP041046.1"/>
</dbReference>
<proteinExistence type="predicted"/>
<dbReference type="Pfam" id="PF00440">
    <property type="entry name" value="TetR_N"/>
    <property type="match status" value="1"/>
</dbReference>
<evidence type="ECO:0000313" key="6">
    <source>
        <dbReference type="Proteomes" id="UP000316093"/>
    </source>
</evidence>